<dbReference type="GO" id="GO:0000155">
    <property type="term" value="F:phosphorelay sensor kinase activity"/>
    <property type="evidence" value="ECO:0007669"/>
    <property type="project" value="UniProtKB-UniRule"/>
</dbReference>
<evidence type="ECO:0000256" key="8">
    <source>
        <dbReference type="ARBA" id="ARBA00022989"/>
    </source>
</evidence>
<dbReference type="InterPro" id="IPR000014">
    <property type="entry name" value="PAS"/>
</dbReference>
<dbReference type="InterPro" id="IPR003661">
    <property type="entry name" value="HisK_dim/P_dom"/>
</dbReference>
<dbReference type="FunFam" id="3.30.565.10:FF:000010">
    <property type="entry name" value="Sensor histidine kinase RcsC"/>
    <property type="match status" value="1"/>
</dbReference>
<dbReference type="RefSeq" id="WP_100858134.1">
    <property type="nucleotide sequence ID" value="NZ_PGCP01000002.1"/>
</dbReference>
<evidence type="ECO:0000259" key="18">
    <source>
        <dbReference type="PROSITE" id="PS50110"/>
    </source>
</evidence>
<dbReference type="InterPro" id="IPR011006">
    <property type="entry name" value="CheY-like_superfamily"/>
</dbReference>
<evidence type="ECO:0000259" key="21">
    <source>
        <dbReference type="PROSITE" id="PS50894"/>
    </source>
</evidence>
<keyword evidence="11" id="KW-0805">Transcription regulation</keyword>
<dbReference type="PROSITE" id="PS50894">
    <property type="entry name" value="HPT"/>
    <property type="match status" value="1"/>
</dbReference>
<accession>A0A2M8HEK9</accession>
<feature type="domain" description="Histidine kinase" evidence="17">
    <location>
        <begin position="289"/>
        <end position="509"/>
    </location>
</feature>
<evidence type="ECO:0000259" key="17">
    <source>
        <dbReference type="PROSITE" id="PS50109"/>
    </source>
</evidence>
<comment type="PTM">
    <text evidence="12">Activation requires a sequential transfer of a phosphate group from a His in the primary transmitter domain, to an Asp in the receiver domain and to a His in the secondary transmitter domain.</text>
</comment>
<dbReference type="CDD" id="cd17546">
    <property type="entry name" value="REC_hyHK_CKI1_RcsC-like"/>
    <property type="match status" value="1"/>
</dbReference>
<dbReference type="Pfam" id="PF02518">
    <property type="entry name" value="HATPase_c"/>
    <property type="match status" value="1"/>
</dbReference>
<dbReference type="PIRSF" id="PIRSF003182">
    <property type="entry name" value="ArcB"/>
    <property type="match status" value="1"/>
</dbReference>
<dbReference type="PROSITE" id="PS50112">
    <property type="entry name" value="PAS"/>
    <property type="match status" value="1"/>
</dbReference>
<organism evidence="22 23">
    <name type="scientific">Aeromonas lusitana</name>
    <dbReference type="NCBI Taxonomy" id="931529"/>
    <lineage>
        <taxon>Bacteria</taxon>
        <taxon>Pseudomonadati</taxon>
        <taxon>Pseudomonadota</taxon>
        <taxon>Gammaproteobacteria</taxon>
        <taxon>Aeromonadales</taxon>
        <taxon>Aeromonadaceae</taxon>
        <taxon>Aeromonas</taxon>
    </lineage>
</organism>
<dbReference type="PROSITE" id="PS50113">
    <property type="entry name" value="PAC"/>
    <property type="match status" value="1"/>
</dbReference>
<dbReference type="NCBIfam" id="TIGR00229">
    <property type="entry name" value="sensory_box"/>
    <property type="match status" value="1"/>
</dbReference>
<dbReference type="SMART" id="SM00448">
    <property type="entry name" value="REC"/>
    <property type="match status" value="1"/>
</dbReference>
<feature type="domain" description="PAS" evidence="19">
    <location>
        <begin position="153"/>
        <end position="223"/>
    </location>
</feature>
<evidence type="ECO:0000256" key="16">
    <source>
        <dbReference type="SAM" id="Phobius"/>
    </source>
</evidence>
<dbReference type="EMBL" id="PGCP01000002">
    <property type="protein sequence ID" value="PJC94982.1"/>
    <property type="molecule type" value="Genomic_DNA"/>
</dbReference>
<dbReference type="Gene3D" id="1.10.287.970">
    <property type="entry name" value="His Kinase A (phosphoacceptor) domain"/>
    <property type="match status" value="1"/>
</dbReference>
<proteinExistence type="predicted"/>
<dbReference type="SMART" id="SM00387">
    <property type="entry name" value="HATPase_c"/>
    <property type="match status" value="1"/>
</dbReference>
<dbReference type="Gene3D" id="3.40.50.2300">
    <property type="match status" value="1"/>
</dbReference>
<dbReference type="PRINTS" id="PR00344">
    <property type="entry name" value="BCTRLSENSOR"/>
</dbReference>
<name>A0A2M8HEK9_9GAMM</name>
<evidence type="ECO:0000256" key="5">
    <source>
        <dbReference type="ARBA" id="ARBA00022692"/>
    </source>
</evidence>
<dbReference type="PANTHER" id="PTHR45339:SF1">
    <property type="entry name" value="HYBRID SIGNAL TRANSDUCTION HISTIDINE KINASE J"/>
    <property type="match status" value="1"/>
</dbReference>
<keyword evidence="7 11" id="KW-0067">ATP-binding</keyword>
<evidence type="ECO:0000256" key="7">
    <source>
        <dbReference type="ARBA" id="ARBA00022840"/>
    </source>
</evidence>
<comment type="subcellular location">
    <subcellularLocation>
        <location evidence="11">Cell inner membrane</location>
        <topology evidence="11">Multi-pass membrane protein</topology>
    </subcellularLocation>
    <subcellularLocation>
        <location evidence="2">Cell membrane</location>
        <topology evidence="2">Multi-pass membrane protein</topology>
    </subcellularLocation>
</comment>
<dbReference type="AlphaFoldDB" id="A0A2M8HEK9"/>
<dbReference type="InterPro" id="IPR036097">
    <property type="entry name" value="HisK_dim/P_sf"/>
</dbReference>
<evidence type="ECO:0000256" key="1">
    <source>
        <dbReference type="ARBA" id="ARBA00000085"/>
    </source>
</evidence>
<dbReference type="InterPro" id="IPR036641">
    <property type="entry name" value="HPT_dom_sf"/>
</dbReference>
<dbReference type="PROSITE" id="PS50109">
    <property type="entry name" value="HIS_KIN"/>
    <property type="match status" value="1"/>
</dbReference>
<dbReference type="Gene3D" id="1.20.120.160">
    <property type="entry name" value="HPT domain"/>
    <property type="match status" value="1"/>
</dbReference>
<dbReference type="NCBIfam" id="NF008302">
    <property type="entry name" value="PRK11091.1"/>
    <property type="match status" value="1"/>
</dbReference>
<keyword evidence="10 11" id="KW-0472">Membrane</keyword>
<keyword evidence="5 16" id="KW-0812">Transmembrane</keyword>
<dbReference type="InterPro" id="IPR036890">
    <property type="entry name" value="HATPase_C_sf"/>
</dbReference>
<dbReference type="InterPro" id="IPR008207">
    <property type="entry name" value="Sig_transdc_His_kin_Hpt_dom"/>
</dbReference>
<dbReference type="Pfam" id="PF18415">
    <property type="entry name" value="HKR_ArcB_TM"/>
    <property type="match status" value="1"/>
</dbReference>
<keyword evidence="4 12" id="KW-0597">Phosphoprotein</keyword>
<dbReference type="SUPFAM" id="SSF55874">
    <property type="entry name" value="ATPase domain of HSP90 chaperone/DNA topoisomerase II/histidine kinase"/>
    <property type="match status" value="1"/>
</dbReference>
<feature type="modified residue" description="Phosphohistidine" evidence="12 13">
    <location>
        <position position="713"/>
    </location>
</feature>
<dbReference type="CDD" id="cd16922">
    <property type="entry name" value="HATPase_EvgS-ArcB-TorS-like"/>
    <property type="match status" value="1"/>
</dbReference>
<evidence type="ECO:0000259" key="20">
    <source>
        <dbReference type="PROSITE" id="PS50113"/>
    </source>
</evidence>
<keyword evidence="8 16" id="KW-1133">Transmembrane helix</keyword>
<feature type="domain" description="HPt" evidence="21">
    <location>
        <begin position="674"/>
        <end position="767"/>
    </location>
</feature>
<keyword evidence="11 22" id="KW-0418">Kinase</keyword>
<keyword evidence="15" id="KW-0175">Coiled coil</keyword>
<evidence type="ECO:0000256" key="12">
    <source>
        <dbReference type="PIRSR" id="PIRSR003182-50"/>
    </source>
</evidence>
<dbReference type="Pfam" id="PF00072">
    <property type="entry name" value="Response_reg"/>
    <property type="match status" value="1"/>
</dbReference>
<dbReference type="InterPro" id="IPR035965">
    <property type="entry name" value="PAS-like_dom_sf"/>
</dbReference>
<dbReference type="CDD" id="cd00088">
    <property type="entry name" value="HPT"/>
    <property type="match status" value="1"/>
</dbReference>
<dbReference type="GO" id="GO:0005524">
    <property type="term" value="F:ATP binding"/>
    <property type="evidence" value="ECO:0007669"/>
    <property type="project" value="UniProtKB-UniRule"/>
</dbReference>
<evidence type="ECO:0000256" key="13">
    <source>
        <dbReference type="PROSITE-ProRule" id="PRU00110"/>
    </source>
</evidence>
<dbReference type="InterPro" id="IPR014409">
    <property type="entry name" value="Sig_transdc_His_kin_hyb_ArcB"/>
</dbReference>
<keyword evidence="3 11" id="KW-1003">Cell membrane</keyword>
<dbReference type="SUPFAM" id="SSF47384">
    <property type="entry name" value="Homodimeric domain of signal transducing histidine kinase"/>
    <property type="match status" value="1"/>
</dbReference>
<evidence type="ECO:0000256" key="6">
    <source>
        <dbReference type="ARBA" id="ARBA00022741"/>
    </source>
</evidence>
<dbReference type="CDD" id="cd00082">
    <property type="entry name" value="HisKA"/>
    <property type="match status" value="1"/>
</dbReference>
<comment type="caution">
    <text evidence="22">The sequence shown here is derived from an EMBL/GenBank/DDBJ whole genome shotgun (WGS) entry which is preliminary data.</text>
</comment>
<dbReference type="SMART" id="SM00388">
    <property type="entry name" value="HisKA"/>
    <property type="match status" value="1"/>
</dbReference>
<dbReference type="InterPro" id="IPR001789">
    <property type="entry name" value="Sig_transdc_resp-reg_receiver"/>
</dbReference>
<dbReference type="CDD" id="cd00130">
    <property type="entry name" value="PAS"/>
    <property type="match status" value="1"/>
</dbReference>
<dbReference type="InterPro" id="IPR004358">
    <property type="entry name" value="Sig_transdc_His_kin-like_C"/>
</dbReference>
<evidence type="ECO:0000256" key="4">
    <source>
        <dbReference type="ARBA" id="ARBA00022553"/>
    </source>
</evidence>
<feature type="transmembrane region" description="Helical" evidence="16">
    <location>
        <begin position="58"/>
        <end position="77"/>
    </location>
</feature>
<evidence type="ECO:0000256" key="11">
    <source>
        <dbReference type="PIRNR" id="PIRNR003182"/>
    </source>
</evidence>
<dbReference type="InterPro" id="IPR005467">
    <property type="entry name" value="His_kinase_dom"/>
</dbReference>
<feature type="coiled-coil region" evidence="15">
    <location>
        <begin position="77"/>
        <end position="125"/>
    </location>
</feature>
<gene>
    <name evidence="22" type="ORF">CUC44_00915</name>
</gene>
<evidence type="ECO:0000256" key="3">
    <source>
        <dbReference type="ARBA" id="ARBA00022475"/>
    </source>
</evidence>
<dbReference type="GO" id="GO:0005886">
    <property type="term" value="C:plasma membrane"/>
    <property type="evidence" value="ECO:0007669"/>
    <property type="project" value="UniProtKB-SubCell"/>
</dbReference>
<reference evidence="22 23" key="1">
    <citation type="submission" date="2017-11" db="EMBL/GenBank/DDBJ databases">
        <title>Draft genome sequence of environmental isolate Aeromonas lusitania sp. nov. MDC 2473.</title>
        <authorList>
            <person name="Colston S.M."/>
            <person name="Navarro A."/>
            <person name="Martinez-Murcia A.J."/>
            <person name="Graf J."/>
        </authorList>
    </citation>
    <scope>NUCLEOTIDE SEQUENCE [LARGE SCALE GENOMIC DNA]</scope>
    <source>
        <strain evidence="22 23">MDC 2473</strain>
    </source>
</reference>
<dbReference type="SMART" id="SM00091">
    <property type="entry name" value="PAS"/>
    <property type="match status" value="1"/>
</dbReference>
<evidence type="ECO:0000256" key="9">
    <source>
        <dbReference type="ARBA" id="ARBA00023012"/>
    </source>
</evidence>
<dbReference type="OrthoDB" id="9770795at2"/>
<dbReference type="SMART" id="SM00073">
    <property type="entry name" value="HPT"/>
    <property type="match status" value="1"/>
</dbReference>
<evidence type="ECO:0000256" key="15">
    <source>
        <dbReference type="SAM" id="Coils"/>
    </source>
</evidence>
<dbReference type="Gene3D" id="3.30.565.10">
    <property type="entry name" value="Histidine kinase-like ATPase, C-terminal domain"/>
    <property type="match status" value="1"/>
</dbReference>
<dbReference type="InterPro" id="IPR000700">
    <property type="entry name" value="PAS-assoc_C"/>
</dbReference>
<dbReference type="SUPFAM" id="SSF55785">
    <property type="entry name" value="PYP-like sensor domain (PAS domain)"/>
    <property type="match status" value="1"/>
</dbReference>
<protein>
    <recommendedName>
        <fullName evidence="11">Aerobic respiration control sensor protein</fullName>
        <ecNumber evidence="11">2.7.13.3</ecNumber>
    </recommendedName>
</protein>
<keyword evidence="11" id="KW-0804">Transcription</keyword>
<dbReference type="Pfam" id="PF00512">
    <property type="entry name" value="HisKA"/>
    <property type="match status" value="1"/>
</dbReference>
<keyword evidence="9 11" id="KW-0902">Two-component regulatory system</keyword>
<dbReference type="PANTHER" id="PTHR45339">
    <property type="entry name" value="HYBRID SIGNAL TRANSDUCTION HISTIDINE KINASE J"/>
    <property type="match status" value="1"/>
</dbReference>
<keyword evidence="11" id="KW-0808">Transferase</keyword>
<feature type="modified residue" description="4-aspartylphosphate" evidence="12 14">
    <location>
        <position position="574"/>
    </location>
</feature>
<dbReference type="SUPFAM" id="SSF47226">
    <property type="entry name" value="Histidine-containing phosphotransfer domain, HPT domain"/>
    <property type="match status" value="1"/>
</dbReference>
<dbReference type="SUPFAM" id="SSF52172">
    <property type="entry name" value="CheY-like"/>
    <property type="match status" value="1"/>
</dbReference>
<evidence type="ECO:0000313" key="22">
    <source>
        <dbReference type="EMBL" id="PJC94982.1"/>
    </source>
</evidence>
<feature type="transmembrane region" description="Helical" evidence="16">
    <location>
        <begin position="20"/>
        <end position="46"/>
    </location>
</feature>
<sequence length="770" mass="86865">MKQIKSWAQYYVDLMTKLGLVRFSMLLAAGIIVLAVSIQMGVTLFLRGTVDIVDLVRSVFFGLLVTPWAVYFLSIVVDQLEDSRQRLSRMVSKLQDMRERDLELNSQLQENIRRLNTQIAETKRAETLRQQAIEDLENEVFQREKAQLHLGERTALLRSFIDCSPDLVYYRNEEEQFSGCNRAMEELTGRVEADLIGLTPFDVYKQDIASKVVETDKQVFAQNEPLTYEQWLEYPDGRKAYFELRKVPFFDRFGKRLGLLGFGRDITERKQYQDKLEKASRDKTTFISTISHELRTPLNGIVGLSRMLMDTPLDAKQHQQLKTIHLSAVTLGNIFNDIIDLDKLDRRRLEIAPTSIDLPAFLDELETLSRIQAEQKGLYLHFDRDGDMPQFVMADGTRLRQVLWNLVGNAVKFTDEGGVTVRCLSHESDTPGKLALHFEVEDTGVGIPRGQQEKIFAMYYQVQGKKHATGTGIGLAVSRQLVQAMGGQLYVDSDPGEGSCFTAELEVECVAPQAIEPELELPSLDILLVEDVELNVTVACALLSKLGHEVKVARDGTQALAMANPDDFDLILLDIQLPDMTGFDVAAKLLERYGDSLPPMVALTANSTGDRQYYRDHGMQDVINKPLGSKAVREVIGHLFADLADDEADEIEDASNQDALLDLPFLTDYASTVGKPILLSSVDLFEKMMPDYMAVLDSNMIAKDQAGVVEEAHKIKGAAGSIGLRRLQQTAQLIQSPDHPAWWENVEDWIETLRREYPGDIARLRRWLLS</sequence>
<dbReference type="InterPro" id="IPR027460">
    <property type="entry name" value="ArcB_TM_sf"/>
</dbReference>
<dbReference type="Gene3D" id="3.30.450.20">
    <property type="entry name" value="PAS domain"/>
    <property type="match status" value="1"/>
</dbReference>
<evidence type="ECO:0000256" key="2">
    <source>
        <dbReference type="ARBA" id="ARBA00004651"/>
    </source>
</evidence>
<dbReference type="InterPro" id="IPR040642">
    <property type="entry name" value="HKR_ArcB_TM"/>
</dbReference>
<keyword evidence="11" id="KW-0997">Cell inner membrane</keyword>
<feature type="modified residue" description="Phosphohistidine; by autocatalysis" evidence="12">
    <location>
        <position position="292"/>
    </location>
</feature>
<comment type="catalytic activity">
    <reaction evidence="1 11">
        <text>ATP + protein L-histidine = ADP + protein N-phospho-L-histidine.</text>
        <dbReference type="EC" id="2.7.13.3"/>
    </reaction>
</comment>
<evidence type="ECO:0000259" key="19">
    <source>
        <dbReference type="PROSITE" id="PS50112"/>
    </source>
</evidence>
<dbReference type="Gene3D" id="1.10.287.130">
    <property type="match status" value="1"/>
</dbReference>
<keyword evidence="23" id="KW-1185">Reference proteome</keyword>
<dbReference type="Pfam" id="PF01627">
    <property type="entry name" value="Hpt"/>
    <property type="match status" value="1"/>
</dbReference>
<dbReference type="Proteomes" id="UP000232060">
    <property type="component" value="Unassembled WGS sequence"/>
</dbReference>
<keyword evidence="6 11" id="KW-0547">Nucleotide-binding</keyword>
<dbReference type="EC" id="2.7.13.3" evidence="11"/>
<feature type="domain" description="Response regulatory" evidence="18">
    <location>
        <begin position="525"/>
        <end position="640"/>
    </location>
</feature>
<dbReference type="Pfam" id="PF08448">
    <property type="entry name" value="PAS_4"/>
    <property type="match status" value="1"/>
</dbReference>
<evidence type="ECO:0000256" key="14">
    <source>
        <dbReference type="PROSITE-ProRule" id="PRU00169"/>
    </source>
</evidence>
<dbReference type="InterPro" id="IPR013656">
    <property type="entry name" value="PAS_4"/>
</dbReference>
<dbReference type="InterPro" id="IPR003594">
    <property type="entry name" value="HATPase_dom"/>
</dbReference>
<dbReference type="PROSITE" id="PS50110">
    <property type="entry name" value="RESPONSE_REGULATORY"/>
    <property type="match status" value="1"/>
</dbReference>
<evidence type="ECO:0000256" key="10">
    <source>
        <dbReference type="ARBA" id="ARBA00023136"/>
    </source>
</evidence>
<evidence type="ECO:0000313" key="23">
    <source>
        <dbReference type="Proteomes" id="UP000232060"/>
    </source>
</evidence>
<feature type="domain" description="PAC" evidence="20">
    <location>
        <begin position="226"/>
        <end position="278"/>
    </location>
</feature>